<dbReference type="PIRSF" id="PIRSF000498">
    <property type="entry name" value="Riboflavin_syn_A"/>
    <property type="match status" value="1"/>
</dbReference>
<dbReference type="PANTHER" id="PTHR21098">
    <property type="entry name" value="RIBOFLAVIN SYNTHASE ALPHA CHAIN"/>
    <property type="match status" value="1"/>
</dbReference>
<evidence type="ECO:0000313" key="14">
    <source>
        <dbReference type="Proteomes" id="UP000676456"/>
    </source>
</evidence>
<dbReference type="GO" id="GO:0009231">
    <property type="term" value="P:riboflavin biosynthetic process"/>
    <property type="evidence" value="ECO:0007669"/>
    <property type="project" value="UniProtKB-KW"/>
</dbReference>
<keyword evidence="7" id="KW-0686">Riboflavin biosynthesis</keyword>
<feature type="repeat" description="Lumazine-binding" evidence="11">
    <location>
        <begin position="1"/>
        <end position="96"/>
    </location>
</feature>
<feature type="domain" description="Lumazine-binding" evidence="12">
    <location>
        <begin position="97"/>
        <end position="193"/>
    </location>
</feature>
<dbReference type="PANTHER" id="PTHR21098:SF12">
    <property type="entry name" value="RIBOFLAVIN SYNTHASE"/>
    <property type="match status" value="1"/>
</dbReference>
<keyword evidence="8 13" id="KW-0808">Transferase</keyword>
<dbReference type="InterPro" id="IPR026017">
    <property type="entry name" value="Lumazine-bd_dom"/>
</dbReference>
<dbReference type="PROSITE" id="PS51177">
    <property type="entry name" value="LUMAZINE_BIND"/>
    <property type="match status" value="2"/>
</dbReference>
<comment type="pathway">
    <text evidence="3">Cofactor biosynthesis; riboflavin biosynthesis; riboflavin from 2-hydroxy-3-oxobutyl phosphate and 5-amino-6-(D-ribitylamino)uracil: step 2/2.</text>
</comment>
<dbReference type="FunFam" id="2.40.30.20:FF:000003">
    <property type="entry name" value="Riboflavin synthase, alpha subunit"/>
    <property type="match status" value="1"/>
</dbReference>
<comment type="function">
    <text evidence="2">Catalyzes the dismutation of two molecules of 6,7-dimethyl-8-ribityllumazine, resulting in the formation of riboflavin and 5-amino-6-(D-ribitylamino)uracil.</text>
</comment>
<dbReference type="InterPro" id="IPR023366">
    <property type="entry name" value="ATP_synth_asu-like_sf"/>
</dbReference>
<dbReference type="NCBIfam" id="NF009566">
    <property type="entry name" value="PRK13020.1"/>
    <property type="match status" value="1"/>
</dbReference>
<proteinExistence type="predicted"/>
<dbReference type="EC" id="2.5.1.9" evidence="5 10"/>
<dbReference type="Pfam" id="PF00677">
    <property type="entry name" value="Lum_binding"/>
    <property type="match status" value="2"/>
</dbReference>
<evidence type="ECO:0000256" key="6">
    <source>
        <dbReference type="ARBA" id="ARBA00013950"/>
    </source>
</evidence>
<dbReference type="RefSeq" id="WP_213097777.1">
    <property type="nucleotide sequence ID" value="NZ_JAGYPH010000001.1"/>
</dbReference>
<comment type="caution">
    <text evidence="13">The sequence shown here is derived from an EMBL/GenBank/DDBJ whole genome shotgun (WGS) entry which is preliminary data.</text>
</comment>
<dbReference type="NCBIfam" id="NF006767">
    <property type="entry name" value="PRK09289.1"/>
    <property type="match status" value="1"/>
</dbReference>
<feature type="repeat" description="Lumazine-binding" evidence="11">
    <location>
        <begin position="97"/>
        <end position="193"/>
    </location>
</feature>
<keyword evidence="14" id="KW-1185">Reference proteome</keyword>
<accession>A0A942Z289</accession>
<dbReference type="FunFam" id="2.40.30.20:FF:000004">
    <property type="entry name" value="Riboflavin synthase, alpha subunit"/>
    <property type="match status" value="1"/>
</dbReference>
<gene>
    <name evidence="13" type="primary">ribE</name>
    <name evidence="13" type="ORF">KHA91_00360</name>
</gene>
<feature type="domain" description="Lumazine-binding" evidence="12">
    <location>
        <begin position="1"/>
        <end position="96"/>
    </location>
</feature>
<dbReference type="EMBL" id="JAGYPN010000001">
    <property type="protein sequence ID" value="MBS4221204.1"/>
    <property type="molecule type" value="Genomic_DNA"/>
</dbReference>
<dbReference type="Proteomes" id="UP000676456">
    <property type="component" value="Unassembled WGS sequence"/>
</dbReference>
<evidence type="ECO:0000256" key="9">
    <source>
        <dbReference type="ARBA" id="ARBA00022737"/>
    </source>
</evidence>
<protein>
    <recommendedName>
        <fullName evidence="6 10">Riboflavin synthase</fullName>
        <ecNumber evidence="5 10">2.5.1.9</ecNumber>
    </recommendedName>
</protein>
<evidence type="ECO:0000256" key="11">
    <source>
        <dbReference type="PROSITE-ProRule" id="PRU00524"/>
    </source>
</evidence>
<name>A0A942Z289_9BACI</name>
<keyword evidence="9" id="KW-0677">Repeat</keyword>
<sequence length="214" mass="23311">MFTGIVEEIGTITKIERGTTSLKLVISCEKILKDIHLGDSISVNGVCLTVAEFNSQSFKADVMPETFMATALNKLSSGSKINLERAMAANGRFGGHFVSGHVDGTGTIIARKNKENALYMTIRLPESFSPFLIDKGSIAIDGTSLTLFEVEGQDITISLIPHTQEETALALKSIGEIVNIECDMLAKYIHRMIKQPDNAKKNITLDMLSDNGFI</sequence>
<dbReference type="SUPFAM" id="SSF63380">
    <property type="entry name" value="Riboflavin synthase domain-like"/>
    <property type="match status" value="2"/>
</dbReference>
<evidence type="ECO:0000313" key="13">
    <source>
        <dbReference type="EMBL" id="MBS4221204.1"/>
    </source>
</evidence>
<dbReference type="InterPro" id="IPR001783">
    <property type="entry name" value="Lumazine-bd"/>
</dbReference>
<evidence type="ECO:0000256" key="10">
    <source>
        <dbReference type="NCBIfam" id="TIGR00187"/>
    </source>
</evidence>
<dbReference type="GO" id="GO:0004746">
    <property type="term" value="F:riboflavin synthase activity"/>
    <property type="evidence" value="ECO:0007669"/>
    <property type="project" value="UniProtKB-UniRule"/>
</dbReference>
<evidence type="ECO:0000256" key="2">
    <source>
        <dbReference type="ARBA" id="ARBA00002803"/>
    </source>
</evidence>
<organism evidence="13 14">
    <name type="scientific">Lederbergia citrea</name>
    <dbReference type="NCBI Taxonomy" id="2833581"/>
    <lineage>
        <taxon>Bacteria</taxon>
        <taxon>Bacillati</taxon>
        <taxon>Bacillota</taxon>
        <taxon>Bacilli</taxon>
        <taxon>Bacillales</taxon>
        <taxon>Bacillaceae</taxon>
        <taxon>Lederbergia</taxon>
    </lineage>
</organism>
<evidence type="ECO:0000259" key="12">
    <source>
        <dbReference type="PROSITE" id="PS51177"/>
    </source>
</evidence>
<dbReference type="CDD" id="cd00402">
    <property type="entry name" value="Riboflavin_synthase_like"/>
    <property type="match status" value="1"/>
</dbReference>
<reference evidence="13 14" key="1">
    <citation type="submission" date="2021-05" db="EMBL/GenBank/DDBJ databases">
        <title>Novel Bacillus species.</title>
        <authorList>
            <person name="Liu G."/>
        </authorList>
    </citation>
    <scope>NUCLEOTIDE SEQUENCE [LARGE SCALE GENOMIC DNA]</scope>
    <source>
        <strain evidence="13 14">FJAT-49682</strain>
    </source>
</reference>
<evidence type="ECO:0000256" key="5">
    <source>
        <dbReference type="ARBA" id="ARBA00012827"/>
    </source>
</evidence>
<evidence type="ECO:0000256" key="8">
    <source>
        <dbReference type="ARBA" id="ARBA00022679"/>
    </source>
</evidence>
<dbReference type="AlphaFoldDB" id="A0A942Z289"/>
<evidence type="ECO:0000256" key="4">
    <source>
        <dbReference type="ARBA" id="ARBA00011233"/>
    </source>
</evidence>
<evidence type="ECO:0000256" key="7">
    <source>
        <dbReference type="ARBA" id="ARBA00022619"/>
    </source>
</evidence>
<dbReference type="NCBIfam" id="TIGR00187">
    <property type="entry name" value="ribE"/>
    <property type="match status" value="1"/>
</dbReference>
<comment type="catalytic activity">
    <reaction evidence="1">
        <text>2 6,7-dimethyl-8-(1-D-ribityl)lumazine + H(+) = 5-amino-6-(D-ribitylamino)uracil + riboflavin</text>
        <dbReference type="Rhea" id="RHEA:20772"/>
        <dbReference type="ChEBI" id="CHEBI:15378"/>
        <dbReference type="ChEBI" id="CHEBI:15934"/>
        <dbReference type="ChEBI" id="CHEBI:57986"/>
        <dbReference type="ChEBI" id="CHEBI:58201"/>
        <dbReference type="EC" id="2.5.1.9"/>
    </reaction>
</comment>
<evidence type="ECO:0000256" key="1">
    <source>
        <dbReference type="ARBA" id="ARBA00000968"/>
    </source>
</evidence>
<dbReference type="Gene3D" id="2.40.30.20">
    <property type="match status" value="2"/>
</dbReference>
<evidence type="ECO:0000256" key="3">
    <source>
        <dbReference type="ARBA" id="ARBA00004887"/>
    </source>
</evidence>
<comment type="subunit">
    <text evidence="4">Homotrimer.</text>
</comment>
<dbReference type="InterPro" id="IPR017938">
    <property type="entry name" value="Riboflavin_synthase-like_b-brl"/>
</dbReference>